<feature type="chain" id="PRO_5046934229" evidence="1">
    <location>
        <begin position="20"/>
        <end position="407"/>
    </location>
</feature>
<evidence type="ECO:0000256" key="1">
    <source>
        <dbReference type="SAM" id="SignalP"/>
    </source>
</evidence>
<keyword evidence="3" id="KW-1185">Reference proteome</keyword>
<comment type="caution">
    <text evidence="2">The sequence shown here is derived from an EMBL/GenBank/DDBJ whole genome shotgun (WGS) entry which is preliminary data.</text>
</comment>
<dbReference type="Proteomes" id="UP000621670">
    <property type="component" value="Unassembled WGS sequence"/>
</dbReference>
<dbReference type="SUPFAM" id="SSF103515">
    <property type="entry name" value="Autotransporter"/>
    <property type="match status" value="1"/>
</dbReference>
<dbReference type="InterPro" id="IPR006315">
    <property type="entry name" value="OM_autotransptr_brl_dom"/>
</dbReference>
<sequence>MKKQLLILLISFLSLNSFAQVVFEKGYIINNKDQKVECLILNIDWKNNPTEFDYKLNENSEPIKGTLGQVKEFGIVNAFKYIRRDVKIDRSGTTVDNLSNDKDPKFNDEQLFLKALVEGKANLYEYSDRSIKRYFYNKGDNTIEQLVYKTYLVTDSDVAKNNKFRQQLWMDLQCQNITLSDVEKVEYKKKDLIKFFTKYAECFNDGVVNFAPKEKKDLFNLTLRPRINNSSLTIDNSSSKQRNTDFGSKTGFGFGLEAEYILPFNKNKWSIAIEPTFQNFKAQKTSNVTDVSGGVQNVSVDYSSIEIPLTFRHYFFLNKNSKLFLNASYIIDLSSKSTVEFTRNDGSTFNTLDLKSRNNPALGLGFKQNDKFSVELRYQTTREILGNYVFWNSNYKTVSFIFGYSFF</sequence>
<dbReference type="EMBL" id="JACRUM010000003">
    <property type="protein sequence ID" value="MBC5863397.1"/>
    <property type="molecule type" value="Genomic_DNA"/>
</dbReference>
<name>A0ABR7JG02_9FLAO</name>
<proteinExistence type="predicted"/>
<protein>
    <submittedName>
        <fullName evidence="2">PorT family protein</fullName>
    </submittedName>
</protein>
<keyword evidence="1" id="KW-0732">Signal</keyword>
<feature type="signal peptide" evidence="1">
    <location>
        <begin position="1"/>
        <end position="19"/>
    </location>
</feature>
<reference evidence="2 3" key="1">
    <citation type="submission" date="2020-08" db="EMBL/GenBank/DDBJ databases">
        <title>Description of novel Flavobacterium F-400 isolate.</title>
        <authorList>
            <person name="Saticioglu I."/>
            <person name="Duman M."/>
            <person name="Altun S."/>
        </authorList>
    </citation>
    <scope>NUCLEOTIDE SEQUENCE [LARGE SCALE GENOMIC DNA]</scope>
    <source>
        <strain evidence="2 3">F-400</strain>
    </source>
</reference>
<evidence type="ECO:0000313" key="3">
    <source>
        <dbReference type="Proteomes" id="UP000621670"/>
    </source>
</evidence>
<dbReference type="NCBIfam" id="TIGR01414">
    <property type="entry name" value="autotrans_barl"/>
    <property type="match status" value="1"/>
</dbReference>
<accession>A0ABR7JG02</accession>
<dbReference type="RefSeq" id="WP_166135482.1">
    <property type="nucleotide sequence ID" value="NZ_JAAOBY010000003.1"/>
</dbReference>
<gene>
    <name evidence="2" type="ORF">H8R26_08180</name>
</gene>
<organism evidence="2 3">
    <name type="scientific">Flavobacterium turcicum</name>
    <dbReference type="NCBI Taxonomy" id="2764718"/>
    <lineage>
        <taxon>Bacteria</taxon>
        <taxon>Pseudomonadati</taxon>
        <taxon>Bacteroidota</taxon>
        <taxon>Flavobacteriia</taxon>
        <taxon>Flavobacteriales</taxon>
        <taxon>Flavobacteriaceae</taxon>
        <taxon>Flavobacterium</taxon>
    </lineage>
</organism>
<dbReference type="InterPro" id="IPR036709">
    <property type="entry name" value="Autotransporte_beta_dom_sf"/>
</dbReference>
<evidence type="ECO:0000313" key="2">
    <source>
        <dbReference type="EMBL" id="MBC5863397.1"/>
    </source>
</evidence>